<protein>
    <recommendedName>
        <fullName evidence="4">DUF4910 domain-containing protein</fullName>
    </recommendedName>
</protein>
<dbReference type="InterPro" id="IPR032622">
    <property type="entry name" value="UCP01524_HTH"/>
</dbReference>
<feature type="domain" description="UCP01524 winged helix-turn-helix" evidence="1">
    <location>
        <begin position="274"/>
        <end position="348"/>
    </location>
</feature>
<comment type="caution">
    <text evidence="3">The sequence shown here is derived from an EMBL/GenBank/DDBJ whole genome shotgun (WGS) entry which is preliminary data.</text>
</comment>
<dbReference type="Gene3D" id="1.10.10.10">
    <property type="entry name" value="Winged helix-like DNA-binding domain superfamily/Winged helix DNA-binding domain"/>
    <property type="match status" value="1"/>
</dbReference>
<feature type="domain" description="DUF4910" evidence="2">
    <location>
        <begin position="47"/>
        <end position="272"/>
    </location>
</feature>
<sequence length="368" mass="41665">SQNNLHVVSYSIPVNKEVSYEELCEHIHTDDQSPDAIPYITSYYKETWGFCLARNTFDSLPRRGTYKVFIDSTLEDGSMTYGDLVLPGDTEQEILLSTYICHPSMANNELSGPLVTAFLYRAIAAIPKRRYSYRFVFGPETIGAIAYLATHGESMLQRVLGGYVVHCIGNDAPFTYKRSRQGNSMTDRITEYVFERRGYSPDQIIEFFPGGSDERQYCSPGFDLPIGSVMRSMYRTYPEYHTSLDDKSFISFAAMAKSVELYLELVGVFEANRRFKNRNPYCEPQLGSRGLYSIVGAIEKPLHVKAILWVLNQADGSNDLLQISERSGIDFDVISEASRRLEEKELLEALDSPPLLASQHKPIDIIQT</sequence>
<evidence type="ECO:0000259" key="2">
    <source>
        <dbReference type="Pfam" id="PF16254"/>
    </source>
</evidence>
<reference evidence="3" key="1">
    <citation type="journal article" date="2014" name="Front. Microbiol.">
        <title>High frequency of phylogenetically diverse reductive dehalogenase-homologous genes in deep subseafloor sedimentary metagenomes.</title>
        <authorList>
            <person name="Kawai M."/>
            <person name="Futagami T."/>
            <person name="Toyoda A."/>
            <person name="Takaki Y."/>
            <person name="Nishi S."/>
            <person name="Hori S."/>
            <person name="Arai W."/>
            <person name="Tsubouchi T."/>
            <person name="Morono Y."/>
            <person name="Uchiyama I."/>
            <person name="Ito T."/>
            <person name="Fujiyama A."/>
            <person name="Inagaki F."/>
            <person name="Takami H."/>
        </authorList>
    </citation>
    <scope>NUCLEOTIDE SEQUENCE</scope>
    <source>
        <strain evidence="3">Expedition CK06-06</strain>
    </source>
</reference>
<dbReference type="EMBL" id="BARS01002967">
    <property type="protein sequence ID" value="GAF75559.1"/>
    <property type="molecule type" value="Genomic_DNA"/>
</dbReference>
<gene>
    <name evidence="3" type="ORF">S01H1_05707</name>
</gene>
<dbReference type="InterPro" id="IPR036388">
    <property type="entry name" value="WH-like_DNA-bd_sf"/>
</dbReference>
<dbReference type="SUPFAM" id="SSF53187">
    <property type="entry name" value="Zn-dependent exopeptidases"/>
    <property type="match status" value="1"/>
</dbReference>
<evidence type="ECO:0000313" key="3">
    <source>
        <dbReference type="EMBL" id="GAF75559.1"/>
    </source>
</evidence>
<dbReference type="Pfam" id="PF16221">
    <property type="entry name" value="HTH_47"/>
    <property type="match status" value="1"/>
</dbReference>
<dbReference type="InterPro" id="IPR032589">
    <property type="entry name" value="DUF4910"/>
</dbReference>
<accession>X0S3G2</accession>
<dbReference type="Gene3D" id="3.40.630.10">
    <property type="entry name" value="Zn peptidases"/>
    <property type="match status" value="1"/>
</dbReference>
<name>X0S3G2_9ZZZZ</name>
<evidence type="ECO:0008006" key="4">
    <source>
        <dbReference type="Google" id="ProtNLM"/>
    </source>
</evidence>
<proteinExistence type="predicted"/>
<organism evidence="3">
    <name type="scientific">marine sediment metagenome</name>
    <dbReference type="NCBI Taxonomy" id="412755"/>
    <lineage>
        <taxon>unclassified sequences</taxon>
        <taxon>metagenomes</taxon>
        <taxon>ecological metagenomes</taxon>
    </lineage>
</organism>
<dbReference type="AlphaFoldDB" id="X0S3G2"/>
<feature type="non-terminal residue" evidence="3">
    <location>
        <position position="1"/>
    </location>
</feature>
<dbReference type="Pfam" id="PF16254">
    <property type="entry name" value="DUF4910"/>
    <property type="match status" value="1"/>
</dbReference>
<evidence type="ECO:0000259" key="1">
    <source>
        <dbReference type="Pfam" id="PF16221"/>
    </source>
</evidence>